<dbReference type="RefSeq" id="XP_075083264.1">
    <property type="nucleotide sequence ID" value="XM_075227163.1"/>
</dbReference>
<proteinExistence type="predicted"/>
<gene>
    <name evidence="2" type="primary">LOC142167013</name>
</gene>
<evidence type="ECO:0000313" key="1">
    <source>
        <dbReference type="Proteomes" id="UP000790787"/>
    </source>
</evidence>
<evidence type="ECO:0000313" key="2">
    <source>
        <dbReference type="RefSeq" id="XP_075083264.1"/>
    </source>
</evidence>
<reference evidence="1" key="1">
    <citation type="journal article" date="2014" name="Nat. Commun.">
        <title>The tobacco genome sequence and its comparison with those of tomato and potato.</title>
        <authorList>
            <person name="Sierro N."/>
            <person name="Battey J.N."/>
            <person name="Ouadi S."/>
            <person name="Bakaher N."/>
            <person name="Bovet L."/>
            <person name="Willig A."/>
            <person name="Goepfert S."/>
            <person name="Peitsch M.C."/>
            <person name="Ivanov N.V."/>
        </authorList>
    </citation>
    <scope>NUCLEOTIDE SEQUENCE [LARGE SCALE GENOMIC DNA]</scope>
</reference>
<sequence>MICILITVKFSSLPIFTEWKHLVYVVEICKPLLKVIPVKWIKPPDGCLKLNIDGCSKGLASGGGCLRNQYGDLIMAYSTFFGSCTNNMAEARAILAGTPWQIAHLIEHIHEMRQEGHIKFSHCYREANCTADLLANWSIHRKYSTFFMEANTLPMKVRAALKNDQLVNFRIRTTKKSFNA</sequence>
<keyword evidence="1" id="KW-1185">Reference proteome</keyword>
<organism evidence="1 2">
    <name type="scientific">Nicotiana tabacum</name>
    <name type="common">Common tobacco</name>
    <dbReference type="NCBI Taxonomy" id="4097"/>
    <lineage>
        <taxon>Eukaryota</taxon>
        <taxon>Viridiplantae</taxon>
        <taxon>Streptophyta</taxon>
        <taxon>Embryophyta</taxon>
        <taxon>Tracheophyta</taxon>
        <taxon>Spermatophyta</taxon>
        <taxon>Magnoliopsida</taxon>
        <taxon>eudicotyledons</taxon>
        <taxon>Gunneridae</taxon>
        <taxon>Pentapetalae</taxon>
        <taxon>asterids</taxon>
        <taxon>lamiids</taxon>
        <taxon>Solanales</taxon>
        <taxon>Solanaceae</taxon>
        <taxon>Nicotianoideae</taxon>
        <taxon>Nicotianeae</taxon>
        <taxon>Nicotiana</taxon>
    </lineage>
</organism>
<protein>
    <submittedName>
        <fullName evidence="2">Uncharacterized protein LOC142167013</fullName>
    </submittedName>
</protein>
<accession>A0AC58SE81</accession>
<name>A0AC58SE81_TOBAC</name>
<dbReference type="Proteomes" id="UP000790787">
    <property type="component" value="Chromosome 12"/>
</dbReference>
<reference evidence="2" key="2">
    <citation type="submission" date="2025-08" db="UniProtKB">
        <authorList>
            <consortium name="RefSeq"/>
        </authorList>
    </citation>
    <scope>IDENTIFICATION</scope>
    <source>
        <tissue evidence="2">Leaf</tissue>
    </source>
</reference>